<organism evidence="9 10">
    <name type="scientific">Batillaria attramentaria</name>
    <dbReference type="NCBI Taxonomy" id="370345"/>
    <lineage>
        <taxon>Eukaryota</taxon>
        <taxon>Metazoa</taxon>
        <taxon>Spiralia</taxon>
        <taxon>Lophotrochozoa</taxon>
        <taxon>Mollusca</taxon>
        <taxon>Gastropoda</taxon>
        <taxon>Caenogastropoda</taxon>
        <taxon>Sorbeoconcha</taxon>
        <taxon>Cerithioidea</taxon>
        <taxon>Batillariidae</taxon>
        <taxon>Batillaria</taxon>
    </lineage>
</organism>
<comment type="subcellular location">
    <subcellularLocation>
        <location evidence="1">Endoplasmic reticulum</location>
    </subcellularLocation>
</comment>
<evidence type="ECO:0000256" key="5">
    <source>
        <dbReference type="ARBA" id="ARBA00022676"/>
    </source>
</evidence>
<dbReference type="GO" id="GO:0004577">
    <property type="term" value="F:N-acetylglucosaminyldiphosphodolichol N-acetylglucosaminyltransferase activity"/>
    <property type="evidence" value="ECO:0007669"/>
    <property type="project" value="UniProtKB-EC"/>
</dbReference>
<evidence type="ECO:0000256" key="3">
    <source>
        <dbReference type="ARBA" id="ARBA00012614"/>
    </source>
</evidence>
<dbReference type="Pfam" id="PF04101">
    <property type="entry name" value="Glyco_tran_28_C"/>
    <property type="match status" value="1"/>
</dbReference>
<dbReference type="InterPro" id="IPR039042">
    <property type="entry name" value="Alg13-like"/>
</dbReference>
<accession>A0ABD0LEX8</accession>
<gene>
    <name evidence="9" type="ORF">BaRGS_00010937</name>
</gene>
<keyword evidence="7" id="KW-0256">Endoplasmic reticulum</keyword>
<name>A0ABD0LEX8_9CAEN</name>
<dbReference type="AlphaFoldDB" id="A0ABD0LEX8"/>
<protein>
    <recommendedName>
        <fullName evidence="4">UDP-N-acetylglucosamine transferase subunit ALG13</fullName>
        <ecNumber evidence="3">2.4.1.141</ecNumber>
    </recommendedName>
</protein>
<evidence type="ECO:0000313" key="10">
    <source>
        <dbReference type="Proteomes" id="UP001519460"/>
    </source>
</evidence>
<evidence type="ECO:0000256" key="1">
    <source>
        <dbReference type="ARBA" id="ARBA00004240"/>
    </source>
</evidence>
<keyword evidence="10" id="KW-1185">Reference proteome</keyword>
<evidence type="ECO:0000256" key="6">
    <source>
        <dbReference type="ARBA" id="ARBA00022679"/>
    </source>
</evidence>
<evidence type="ECO:0000259" key="8">
    <source>
        <dbReference type="Pfam" id="PF04101"/>
    </source>
</evidence>
<keyword evidence="5" id="KW-0328">Glycosyltransferase</keyword>
<dbReference type="EC" id="2.4.1.141" evidence="3"/>
<evidence type="ECO:0000256" key="4">
    <source>
        <dbReference type="ARBA" id="ARBA00017468"/>
    </source>
</evidence>
<dbReference type="GO" id="GO:0005783">
    <property type="term" value="C:endoplasmic reticulum"/>
    <property type="evidence" value="ECO:0007669"/>
    <property type="project" value="UniProtKB-SubCell"/>
</dbReference>
<comment type="similarity">
    <text evidence="2">Belongs to the glycosyltransferase 28 family.</text>
</comment>
<dbReference type="Gene3D" id="3.40.50.2000">
    <property type="entry name" value="Glycogen Phosphorylase B"/>
    <property type="match status" value="1"/>
</dbReference>
<feature type="domain" description="Glycosyl transferase family 28 C-terminal" evidence="8">
    <location>
        <begin position="8"/>
        <end position="148"/>
    </location>
</feature>
<proteinExistence type="inferred from homology"/>
<dbReference type="Proteomes" id="UP001519460">
    <property type="component" value="Unassembled WGS sequence"/>
</dbReference>
<dbReference type="PANTHER" id="PTHR12867:SF6">
    <property type="entry name" value="N-ACETYLGLUCOSAMINYLDIPHOSPHODOLICHOL N-ACETYLGLUCOSAMINYLTRANSFERASE"/>
    <property type="match status" value="1"/>
</dbReference>
<comment type="caution">
    <text evidence="9">The sequence shown here is derived from an EMBL/GenBank/DDBJ whole genome shotgun (WGS) entry which is preliminary data.</text>
</comment>
<dbReference type="PANTHER" id="PTHR12867">
    <property type="entry name" value="GLYCOSYL TRANSFERASE-RELATED"/>
    <property type="match status" value="1"/>
</dbReference>
<evidence type="ECO:0000313" key="9">
    <source>
        <dbReference type="EMBL" id="KAK7497803.1"/>
    </source>
</evidence>
<dbReference type="InterPro" id="IPR007235">
    <property type="entry name" value="Glyco_trans_28_C"/>
</dbReference>
<evidence type="ECO:0000256" key="7">
    <source>
        <dbReference type="ARBA" id="ARBA00022824"/>
    </source>
</evidence>
<reference evidence="9 10" key="1">
    <citation type="journal article" date="2023" name="Sci. Data">
        <title>Genome assembly of the Korean intertidal mud-creeper Batillaria attramentaria.</title>
        <authorList>
            <person name="Patra A.K."/>
            <person name="Ho P.T."/>
            <person name="Jun S."/>
            <person name="Lee S.J."/>
            <person name="Kim Y."/>
            <person name="Won Y.J."/>
        </authorList>
    </citation>
    <scope>NUCLEOTIDE SEQUENCE [LARGE SCALE GENOMIC DNA]</scope>
    <source>
        <strain evidence="9">Wonlab-2016</strain>
    </source>
</reference>
<sequence length="169" mass="18321">MNAGKGAFVTVGTTEFDQLIMSVTSPDVRKVLRGKGYSSMLLQIGRGNFEPEVVPASPDSPSVDFYRYKDSVAKDIQNADLVISHAGAGSVLESLTLGRPLVVVVNDKLMNNHQIELARRLNKDGYLHYCICSTLAATLEDVDVSSLRPLPPGNPTVFAEYLDSVMGFT</sequence>
<evidence type="ECO:0000256" key="2">
    <source>
        <dbReference type="ARBA" id="ARBA00006962"/>
    </source>
</evidence>
<dbReference type="SUPFAM" id="SSF53756">
    <property type="entry name" value="UDP-Glycosyltransferase/glycogen phosphorylase"/>
    <property type="match status" value="1"/>
</dbReference>
<keyword evidence="6" id="KW-0808">Transferase</keyword>
<dbReference type="EMBL" id="JACVVK020000055">
    <property type="protein sequence ID" value="KAK7497803.1"/>
    <property type="molecule type" value="Genomic_DNA"/>
</dbReference>